<dbReference type="Gramene" id="OMP03889">
    <property type="protein sequence ID" value="OMP03889"/>
    <property type="gene ID" value="CCACVL1_02233"/>
</dbReference>
<protein>
    <submittedName>
        <fullName evidence="1">Uncharacterized protein</fullName>
    </submittedName>
</protein>
<proteinExistence type="predicted"/>
<accession>A0A1R3KA19</accession>
<reference evidence="1 2" key="1">
    <citation type="submission" date="2013-09" db="EMBL/GenBank/DDBJ databases">
        <title>Corchorus capsularis genome sequencing.</title>
        <authorList>
            <person name="Alam M."/>
            <person name="Haque M.S."/>
            <person name="Islam M.S."/>
            <person name="Emdad E.M."/>
            <person name="Islam M.M."/>
            <person name="Ahmed B."/>
            <person name="Halim A."/>
            <person name="Hossen Q.M.M."/>
            <person name="Hossain M.Z."/>
            <person name="Ahmed R."/>
            <person name="Khan M.M."/>
            <person name="Islam R."/>
            <person name="Rashid M.M."/>
            <person name="Khan S.A."/>
            <person name="Rahman M.S."/>
            <person name="Alam M."/>
        </authorList>
    </citation>
    <scope>NUCLEOTIDE SEQUENCE [LARGE SCALE GENOMIC DNA]</scope>
    <source>
        <strain evidence="2">cv. CVL-1</strain>
        <tissue evidence="1">Whole seedling</tissue>
    </source>
</reference>
<dbReference type="Proteomes" id="UP000188268">
    <property type="component" value="Unassembled WGS sequence"/>
</dbReference>
<name>A0A1R3KA19_COCAP</name>
<dbReference type="AlphaFoldDB" id="A0A1R3KA19"/>
<evidence type="ECO:0000313" key="1">
    <source>
        <dbReference type="EMBL" id="OMP03889.1"/>
    </source>
</evidence>
<comment type="caution">
    <text evidence="1">The sequence shown here is derived from an EMBL/GenBank/DDBJ whole genome shotgun (WGS) entry which is preliminary data.</text>
</comment>
<organism evidence="1 2">
    <name type="scientific">Corchorus capsularis</name>
    <name type="common">Jute</name>
    <dbReference type="NCBI Taxonomy" id="210143"/>
    <lineage>
        <taxon>Eukaryota</taxon>
        <taxon>Viridiplantae</taxon>
        <taxon>Streptophyta</taxon>
        <taxon>Embryophyta</taxon>
        <taxon>Tracheophyta</taxon>
        <taxon>Spermatophyta</taxon>
        <taxon>Magnoliopsida</taxon>
        <taxon>eudicotyledons</taxon>
        <taxon>Gunneridae</taxon>
        <taxon>Pentapetalae</taxon>
        <taxon>rosids</taxon>
        <taxon>malvids</taxon>
        <taxon>Malvales</taxon>
        <taxon>Malvaceae</taxon>
        <taxon>Grewioideae</taxon>
        <taxon>Apeibeae</taxon>
        <taxon>Corchorus</taxon>
    </lineage>
</organism>
<evidence type="ECO:0000313" key="2">
    <source>
        <dbReference type="Proteomes" id="UP000188268"/>
    </source>
</evidence>
<dbReference type="EMBL" id="AWWV01005902">
    <property type="protein sequence ID" value="OMP03889.1"/>
    <property type="molecule type" value="Genomic_DNA"/>
</dbReference>
<gene>
    <name evidence="1" type="ORF">CCACVL1_02233</name>
</gene>
<sequence>MNTTIYQDAFSCVPRYLIHSRYGGLLVSPGSVVWGWAFRLPTLAKQKEERFLFTTIWHARSSIIGIYNLTSRIVGSEVKPCSPIRGVLNPTKVHDGLIKIIHETN</sequence>
<keyword evidence="2" id="KW-1185">Reference proteome</keyword>